<dbReference type="PANTHER" id="PTHR33206">
    <property type="entry name" value="PROTEIN CBG10425"/>
    <property type="match status" value="1"/>
</dbReference>
<comment type="caution">
    <text evidence="1">The sequence shown here is derived from an EMBL/GenBank/DDBJ whole genome shotgun (WGS) entry which is preliminary data.</text>
</comment>
<dbReference type="SUPFAM" id="SSF52980">
    <property type="entry name" value="Restriction endonuclease-like"/>
    <property type="match status" value="1"/>
</dbReference>
<dbReference type="PANTHER" id="PTHR33206:SF1">
    <property type="entry name" value="DNA-DIRECTED DNA POLYMERASE"/>
    <property type="match status" value="1"/>
</dbReference>
<protein>
    <recommendedName>
        <fullName evidence="3">DNA-directed DNA polymerase</fullName>
    </recommendedName>
</protein>
<sequence>MCTQLRNLKNSFEHYCRQVPVLGFNSARYDLNLLKKSIARCMNMHEDGSVTVKKSNSYTCISNEHLKLMDITNYLAAGTSYSNFLKAYDIEEAKGFFPYEYLTSTEKLQERQIPPHSAFYSSLKEKNITAEEYKYCQDVWCKEKMETMQDFLVWYNNQDVGPFVKAVEKLQKFYFERGIDVFKESMSVPGVARQMLFKSSEQMGAVFALFGEPDKDLFQTVKNNIIGGPSIIFNRYAKVGETFLRGRPDKPCKKIVGYDANALYLWALNQEMPTGPFIRRRRDKEFAPESRDKYMSAYYWMDWLREMTGQNIKHKMNYGREKRVGPYPVDGFCSDTDTIFQFHGCYFHGHDCYITKSIKNKEWRERRLEKLEKTQATTAFLRDQGYDVTEMWECEFRQLKKNSSSLKKLIDARSPQFFRSHKGKVTEDQILRAVNDGTLFGMIEVDISVPEQWPIHIQNDLSPYDYFEEMAPLFCTSDVPFELIGSHMQEYVKSHGLSEKPRRLLIGGMKARKLLLASPLLRWYLQHGLKVTHIYQVAEYIPMRCFQTFVTQVSEARREGDKDVGKKVIGETNKTIGNSAYGGLIMDKTKHTNVKYVHGIDSAMYAINDPRFINLTELDNDVYEIELAKKNIILDLPIQLGYFILQYAKLRMLEFYYDFMDKYVDRSDFSYCEMDTDSAYMAIAGEDLSSIIKPDMKYRFELGIHGFCHMTDVQADSDFHWFPRECCSTHAKYDKRTPGLFKLEFEGYEMVSLCSKTYLVSQNRPVSKSALQSAQNLVRKARKLKTRDFASRAARRRGHPGTVREYKFGCKGISKKFVQSPLLSFKGVLRTQKSASGYNKGFRARSNTIFTYQQEREGFSYFYCKRQVQENGTDTKVLDIVLCPERLDDEDRELAAILCELADE</sequence>
<dbReference type="SUPFAM" id="SSF56672">
    <property type="entry name" value="DNA/RNA polymerases"/>
    <property type="match status" value="1"/>
</dbReference>
<gene>
    <name evidence="1" type="ORF">FSP39_023257</name>
</gene>
<name>A0AA88XD80_PINIB</name>
<dbReference type="InterPro" id="IPR011335">
    <property type="entry name" value="Restrct_endonuc-II-like"/>
</dbReference>
<organism evidence="1 2">
    <name type="scientific">Pinctada imbricata</name>
    <name type="common">Atlantic pearl-oyster</name>
    <name type="synonym">Pinctada martensii</name>
    <dbReference type="NCBI Taxonomy" id="66713"/>
    <lineage>
        <taxon>Eukaryota</taxon>
        <taxon>Metazoa</taxon>
        <taxon>Spiralia</taxon>
        <taxon>Lophotrochozoa</taxon>
        <taxon>Mollusca</taxon>
        <taxon>Bivalvia</taxon>
        <taxon>Autobranchia</taxon>
        <taxon>Pteriomorphia</taxon>
        <taxon>Pterioida</taxon>
        <taxon>Pterioidea</taxon>
        <taxon>Pteriidae</taxon>
        <taxon>Pinctada</taxon>
    </lineage>
</organism>
<keyword evidence="2" id="KW-1185">Reference proteome</keyword>
<evidence type="ECO:0008006" key="3">
    <source>
        <dbReference type="Google" id="ProtNLM"/>
    </source>
</evidence>
<dbReference type="Proteomes" id="UP001186944">
    <property type="component" value="Unassembled WGS sequence"/>
</dbReference>
<proteinExistence type="predicted"/>
<dbReference type="GO" id="GO:0006281">
    <property type="term" value="P:DNA repair"/>
    <property type="evidence" value="ECO:0007669"/>
    <property type="project" value="UniProtKB-ARBA"/>
</dbReference>
<evidence type="ECO:0000313" key="1">
    <source>
        <dbReference type="EMBL" id="KAK3082483.1"/>
    </source>
</evidence>
<dbReference type="EMBL" id="VSWD01000371">
    <property type="protein sequence ID" value="KAK3082483.1"/>
    <property type="molecule type" value="Genomic_DNA"/>
</dbReference>
<reference evidence="1" key="1">
    <citation type="submission" date="2019-08" db="EMBL/GenBank/DDBJ databases">
        <title>The improved chromosome-level genome for the pearl oyster Pinctada fucata martensii using PacBio sequencing and Hi-C.</title>
        <authorList>
            <person name="Zheng Z."/>
        </authorList>
    </citation>
    <scope>NUCLEOTIDE SEQUENCE</scope>
    <source>
        <strain evidence="1">ZZ-2019</strain>
        <tissue evidence="1">Adductor muscle</tissue>
    </source>
</reference>
<dbReference type="Gene3D" id="3.40.960.10">
    <property type="entry name" value="VSR Endonuclease"/>
    <property type="match status" value="1"/>
</dbReference>
<dbReference type="AlphaFoldDB" id="A0AA88XD80"/>
<dbReference type="InterPro" id="IPR043502">
    <property type="entry name" value="DNA/RNA_pol_sf"/>
</dbReference>
<evidence type="ECO:0000313" key="2">
    <source>
        <dbReference type="Proteomes" id="UP001186944"/>
    </source>
</evidence>
<accession>A0AA88XD80</accession>